<reference evidence="2" key="1">
    <citation type="journal article" date="2018" name="PLoS Negl. Trop. Dis.">
        <title>An insight into the salivary gland and fat body transcriptome of Panstrongylus lignarius (Hemiptera: Heteroptera), the main vector of Chagas disease in Peru.</title>
        <authorList>
            <person name="Nevoa J.C."/>
            <person name="Mendes M.T."/>
            <person name="da Silva M.V."/>
            <person name="Soares S.C."/>
            <person name="Oliveira C.J.F."/>
            <person name="Ribeiro J.M.C."/>
        </authorList>
    </citation>
    <scope>NUCLEOTIDE SEQUENCE</scope>
</reference>
<keyword evidence="1" id="KW-1133">Transmembrane helix</keyword>
<sequence>MIIATVMLTASSNCFMQTLTNADPNNSNIKGFLNCSTYFFQRGSSSLTENSLGPVNCRLSSGSLPQRPDLRSTLSLAATSSAPSHDASPVDNHIVSSPPFPPESCEPMLPSSISGSVSFLFLSYLLFTLYFILNSKSRTLHFFGSKPRCLSRG</sequence>
<name>A0A224XMX4_9HEMI</name>
<dbReference type="EMBL" id="GFTR01002580">
    <property type="protein sequence ID" value="JAW13846.1"/>
    <property type="molecule type" value="Transcribed_RNA"/>
</dbReference>
<proteinExistence type="predicted"/>
<evidence type="ECO:0000313" key="2">
    <source>
        <dbReference type="EMBL" id="JAW13846.1"/>
    </source>
</evidence>
<feature type="transmembrane region" description="Helical" evidence="1">
    <location>
        <begin position="113"/>
        <end position="133"/>
    </location>
</feature>
<keyword evidence="1" id="KW-0472">Membrane</keyword>
<organism evidence="2">
    <name type="scientific">Panstrongylus lignarius</name>
    <dbReference type="NCBI Taxonomy" id="156445"/>
    <lineage>
        <taxon>Eukaryota</taxon>
        <taxon>Metazoa</taxon>
        <taxon>Ecdysozoa</taxon>
        <taxon>Arthropoda</taxon>
        <taxon>Hexapoda</taxon>
        <taxon>Insecta</taxon>
        <taxon>Pterygota</taxon>
        <taxon>Neoptera</taxon>
        <taxon>Paraneoptera</taxon>
        <taxon>Hemiptera</taxon>
        <taxon>Heteroptera</taxon>
        <taxon>Panheteroptera</taxon>
        <taxon>Cimicomorpha</taxon>
        <taxon>Reduviidae</taxon>
        <taxon>Triatominae</taxon>
        <taxon>Panstrongylus</taxon>
    </lineage>
</organism>
<evidence type="ECO:0000256" key="1">
    <source>
        <dbReference type="SAM" id="Phobius"/>
    </source>
</evidence>
<protein>
    <submittedName>
        <fullName evidence="2">Uncharacterized protein</fullName>
    </submittedName>
</protein>
<accession>A0A224XMX4</accession>
<keyword evidence="1" id="KW-0812">Transmembrane</keyword>
<dbReference type="AlphaFoldDB" id="A0A224XMX4"/>